<proteinExistence type="predicted"/>
<reference evidence="2 3" key="1">
    <citation type="submission" date="2011-10" db="EMBL/GenBank/DDBJ databases">
        <title>The Genome Sequence of Lachnospiraceae bacterium ACC2.</title>
        <authorList>
            <consortium name="The Broad Institute Genome Sequencing Platform"/>
            <person name="Earl A."/>
            <person name="Ward D."/>
            <person name="Feldgarden M."/>
            <person name="Gevers D."/>
            <person name="Sizova M."/>
            <person name="Hazen A."/>
            <person name="Epstein S."/>
            <person name="Young S.K."/>
            <person name="Zeng Q."/>
            <person name="Gargeya S."/>
            <person name="Fitzgerald M."/>
            <person name="Haas B."/>
            <person name="Abouelleil A."/>
            <person name="Alvarado L."/>
            <person name="Arachchi H.M."/>
            <person name="Berlin A."/>
            <person name="Brown A."/>
            <person name="Chapman S.B."/>
            <person name="Chen Z."/>
            <person name="Dunbar C."/>
            <person name="Freedman E."/>
            <person name="Gearin G."/>
            <person name="Goldberg J."/>
            <person name="Griggs A."/>
            <person name="Gujja S."/>
            <person name="Heiman D."/>
            <person name="Howarth C."/>
            <person name="Larson L."/>
            <person name="Lui A."/>
            <person name="MacDonald P.J.P."/>
            <person name="Montmayeur A."/>
            <person name="Murphy C."/>
            <person name="Neiman D."/>
            <person name="Pearson M."/>
            <person name="Priest M."/>
            <person name="Roberts A."/>
            <person name="Saif S."/>
            <person name="Shea T."/>
            <person name="Shenoy N."/>
            <person name="Sisk P."/>
            <person name="Stolte C."/>
            <person name="Sykes S."/>
            <person name="Wortman J."/>
            <person name="Nusbaum C."/>
            <person name="Birren B."/>
        </authorList>
    </citation>
    <scope>NUCLEOTIDE SEQUENCE [LARGE SCALE GENOMIC DNA]</scope>
    <source>
        <strain evidence="2 3">ACC2</strain>
    </source>
</reference>
<organism evidence="2 3">
    <name type="scientific">Stomatobaculum longum</name>
    <dbReference type="NCBI Taxonomy" id="796942"/>
    <lineage>
        <taxon>Bacteria</taxon>
        <taxon>Bacillati</taxon>
        <taxon>Bacillota</taxon>
        <taxon>Clostridia</taxon>
        <taxon>Lachnospirales</taxon>
        <taxon>Lachnospiraceae</taxon>
        <taxon>Stomatobaculum</taxon>
    </lineage>
</organism>
<dbReference type="Proteomes" id="UP000018466">
    <property type="component" value="Unassembled WGS sequence"/>
</dbReference>
<dbReference type="EMBL" id="AGEL01000014">
    <property type="protein sequence ID" value="EHO15794.1"/>
    <property type="molecule type" value="Genomic_DNA"/>
</dbReference>
<gene>
    <name evidence="2" type="ORF">HMPREF9623_01705</name>
</gene>
<comment type="caution">
    <text evidence="2">The sequence shown here is derived from an EMBL/GenBank/DDBJ whole genome shotgun (WGS) entry which is preliminary data.</text>
</comment>
<evidence type="ECO:0000313" key="2">
    <source>
        <dbReference type="EMBL" id="EHO15794.1"/>
    </source>
</evidence>
<dbReference type="GeneID" id="86941434"/>
<evidence type="ECO:0000313" key="3">
    <source>
        <dbReference type="Proteomes" id="UP000018466"/>
    </source>
</evidence>
<sequence>MAEEKELMPADIPDWVREAEEAMARGETLDMPEVKEISIKFGKGLVGEPFTSKSGKELVEVKIPNTDPADKTPWAFFVISPKMIHDNKFGKGVWMKLPEDGTTRVSKPFIVATDPNGQRRWDRNVRDIPNTELKSMMEAYKTKDRTGDRESVLGSLKERKEEAAL</sequence>
<keyword evidence="3" id="KW-1185">Reference proteome</keyword>
<accession>A0AA36Y3H6</accession>
<name>A0AA36Y3H6_9FIRM</name>
<dbReference type="AlphaFoldDB" id="A0AA36Y3H6"/>
<evidence type="ECO:0000256" key="1">
    <source>
        <dbReference type="SAM" id="MobiDB-lite"/>
    </source>
</evidence>
<protein>
    <submittedName>
        <fullName evidence="2">Uncharacterized protein</fullName>
    </submittedName>
</protein>
<dbReference type="RefSeq" id="WP_009533537.1">
    <property type="nucleotide sequence ID" value="NZ_JH590864.1"/>
</dbReference>
<feature type="region of interest" description="Disordered" evidence="1">
    <location>
        <begin position="142"/>
        <end position="165"/>
    </location>
</feature>